<accession>A0A7K3WQR1</accession>
<dbReference type="InterPro" id="IPR051199">
    <property type="entry name" value="LPS_LOS_Heptosyltrfase"/>
</dbReference>
<evidence type="ECO:0000313" key="4">
    <source>
        <dbReference type="Proteomes" id="UP000486602"/>
    </source>
</evidence>
<dbReference type="InterPro" id="IPR002201">
    <property type="entry name" value="Glyco_trans_9"/>
</dbReference>
<dbReference type="EMBL" id="JAAGVY010000016">
    <property type="protein sequence ID" value="NEN23848.1"/>
    <property type="molecule type" value="Genomic_DNA"/>
</dbReference>
<dbReference type="PANTHER" id="PTHR30160:SF1">
    <property type="entry name" value="LIPOPOLYSACCHARIDE 1,2-N-ACETYLGLUCOSAMINETRANSFERASE-RELATED"/>
    <property type="match status" value="1"/>
</dbReference>
<keyword evidence="2 3" id="KW-0808">Transferase</keyword>
<organism evidence="3 4">
    <name type="scientific">Cryomorpha ignava</name>
    <dbReference type="NCBI Taxonomy" id="101383"/>
    <lineage>
        <taxon>Bacteria</taxon>
        <taxon>Pseudomonadati</taxon>
        <taxon>Bacteroidota</taxon>
        <taxon>Flavobacteriia</taxon>
        <taxon>Flavobacteriales</taxon>
        <taxon>Cryomorphaceae</taxon>
        <taxon>Cryomorpha</taxon>
    </lineage>
</organism>
<keyword evidence="1" id="KW-0328">Glycosyltransferase</keyword>
<dbReference type="Pfam" id="PF01075">
    <property type="entry name" value="Glyco_transf_9"/>
    <property type="match status" value="1"/>
</dbReference>
<keyword evidence="4" id="KW-1185">Reference proteome</keyword>
<dbReference type="AlphaFoldDB" id="A0A7K3WQR1"/>
<dbReference type="GO" id="GO:0008713">
    <property type="term" value="F:ADP-heptose-lipopolysaccharide heptosyltransferase activity"/>
    <property type="evidence" value="ECO:0007669"/>
    <property type="project" value="TreeGrafter"/>
</dbReference>
<dbReference type="CDD" id="cd03789">
    <property type="entry name" value="GT9_LPS_heptosyltransferase"/>
    <property type="match status" value="1"/>
</dbReference>
<evidence type="ECO:0000256" key="2">
    <source>
        <dbReference type="ARBA" id="ARBA00022679"/>
    </source>
</evidence>
<dbReference type="GO" id="GO:0005829">
    <property type="term" value="C:cytosol"/>
    <property type="evidence" value="ECO:0007669"/>
    <property type="project" value="TreeGrafter"/>
</dbReference>
<dbReference type="SUPFAM" id="SSF53756">
    <property type="entry name" value="UDP-Glycosyltransferase/glycogen phosphorylase"/>
    <property type="match status" value="1"/>
</dbReference>
<evidence type="ECO:0000313" key="3">
    <source>
        <dbReference type="EMBL" id="NEN23848.1"/>
    </source>
</evidence>
<evidence type="ECO:0000256" key="1">
    <source>
        <dbReference type="ARBA" id="ARBA00022676"/>
    </source>
</evidence>
<reference evidence="3 4" key="1">
    <citation type="submission" date="2020-02" db="EMBL/GenBank/DDBJ databases">
        <title>Out from the shadows clarifying the taxonomy of the family Cryomorphaceae and related taxa by utilizing the GTDB taxonomic framework.</title>
        <authorList>
            <person name="Bowman J.P."/>
        </authorList>
    </citation>
    <scope>NUCLEOTIDE SEQUENCE [LARGE SCALE GENOMIC DNA]</scope>
    <source>
        <strain evidence="3 4">QSSC 1-22</strain>
    </source>
</reference>
<proteinExistence type="predicted"/>
<dbReference type="GO" id="GO:0009244">
    <property type="term" value="P:lipopolysaccharide core region biosynthetic process"/>
    <property type="evidence" value="ECO:0007669"/>
    <property type="project" value="TreeGrafter"/>
</dbReference>
<name>A0A7K3WQR1_9FLAO</name>
<dbReference type="Proteomes" id="UP000486602">
    <property type="component" value="Unassembled WGS sequence"/>
</dbReference>
<comment type="caution">
    <text evidence="3">The sequence shown here is derived from an EMBL/GenBank/DDBJ whole genome shotgun (WGS) entry which is preliminary data.</text>
</comment>
<dbReference type="PANTHER" id="PTHR30160">
    <property type="entry name" value="TETRAACYLDISACCHARIDE 4'-KINASE-RELATED"/>
    <property type="match status" value="1"/>
</dbReference>
<gene>
    <name evidence="3" type="ORF">G3O08_10075</name>
</gene>
<dbReference type="Gene3D" id="3.40.50.2000">
    <property type="entry name" value="Glycogen Phosphorylase B"/>
    <property type="match status" value="2"/>
</dbReference>
<protein>
    <submittedName>
        <fullName evidence="3">Glycosyltransferase family 9 protein</fullName>
    </submittedName>
</protein>
<sequence length="317" mass="36414">MVLTTPVVRNLKNQMYEGVEIHYLTKNKFRSIVDSNPHISKVYGIDKSTNEVIEELKAEQYHYIIDLQRNLRSARVKRALKELSFTFEKYNWEKWLLVNFGINKMPKVHIVDRYMATITRFDIQNDNEGLDFFIPEGKELTADRVPESHQNGFIALGIGAAHWRKKPRKEQYITLCKQLHYPIALVGGPAEKELGEEIAFTSETHVWNTAGMLSLNESASLVKQCKLIITPDTGIMHIAAAFKKPIISLWGATVPDFGMYPYQNDALNEMIQADHLNKRPCSKLGTKCKYKECRCIDELPLEKVVVVAEREMEDKSP</sequence>